<dbReference type="PANTHER" id="PTHR35400:SF1">
    <property type="entry name" value="SLR1083 PROTEIN"/>
    <property type="match status" value="1"/>
</dbReference>
<reference evidence="2 3" key="1">
    <citation type="submission" date="2018-10" db="EMBL/GenBank/DDBJ databases">
        <authorList>
            <person name="Peiro R."/>
            <person name="Begona"/>
            <person name="Cbmso G."/>
            <person name="Lopez M."/>
            <person name="Gonzalez S."/>
            <person name="Sacristan E."/>
            <person name="Castillo E."/>
        </authorList>
    </citation>
    <scope>NUCLEOTIDE SEQUENCE [LARGE SCALE GENOMIC DNA]</scope>
    <source>
        <strain evidence="2">TTHNAR1</strain>
    </source>
</reference>
<dbReference type="AlphaFoldDB" id="A0A3P4ATY0"/>
<dbReference type="InterPro" id="IPR011335">
    <property type="entry name" value="Restrct_endonuc-II-like"/>
</dbReference>
<evidence type="ECO:0000259" key="1">
    <source>
        <dbReference type="Pfam" id="PF05685"/>
    </source>
</evidence>
<gene>
    <name evidence="2" type="ORF">TTHN1_01165</name>
</gene>
<dbReference type="EMBL" id="LR027517">
    <property type="protein sequence ID" value="VCU53393.1"/>
    <property type="molecule type" value="Genomic_DNA"/>
</dbReference>
<dbReference type="Gene3D" id="3.90.1570.10">
    <property type="entry name" value="tt1808, chain A"/>
    <property type="match status" value="1"/>
</dbReference>
<evidence type="ECO:0000313" key="2">
    <source>
        <dbReference type="EMBL" id="VCU53393.1"/>
    </source>
</evidence>
<name>A0A3P4ATY0_THETH</name>
<proteinExistence type="predicted"/>
<dbReference type="Pfam" id="PF05685">
    <property type="entry name" value="Uma2"/>
    <property type="match status" value="1"/>
</dbReference>
<protein>
    <recommendedName>
        <fullName evidence="1">Putative restriction endonuclease domain-containing protein</fullName>
    </recommendedName>
</protein>
<dbReference type="CDD" id="cd06260">
    <property type="entry name" value="DUF820-like"/>
    <property type="match status" value="1"/>
</dbReference>
<dbReference type="Proteomes" id="UP000279841">
    <property type="component" value="Chromosome"/>
</dbReference>
<feature type="domain" description="Putative restriction endonuclease" evidence="1">
    <location>
        <begin position="21"/>
        <end position="166"/>
    </location>
</feature>
<accession>A0A3P4ATY0</accession>
<sequence length="173" mass="19733">MVKHRFTVEAYRKAYEAGALPERVELLEGEIYAVSPMGKRHRLYAMHLDRLFQKALGREAVVMVQCPLPLSETSEPVPDLVLLRPPLEAYRERDPGPEDALLVVEVAETTLVQDRALKLPLYQKAGIPEVWIVNLLEEALESYAFPHHLPERHPKGEKVAPKAFPGKKLPWWV</sequence>
<dbReference type="SUPFAM" id="SSF52980">
    <property type="entry name" value="Restriction endonuclease-like"/>
    <property type="match status" value="1"/>
</dbReference>
<dbReference type="RefSeq" id="WP_124104787.1">
    <property type="nucleotide sequence ID" value="NZ_LR027517.1"/>
</dbReference>
<dbReference type="PANTHER" id="PTHR35400">
    <property type="entry name" value="SLR1083 PROTEIN"/>
    <property type="match status" value="1"/>
</dbReference>
<evidence type="ECO:0000313" key="3">
    <source>
        <dbReference type="Proteomes" id="UP000279841"/>
    </source>
</evidence>
<organism evidence="2 3">
    <name type="scientific">Thermus thermophilus</name>
    <dbReference type="NCBI Taxonomy" id="274"/>
    <lineage>
        <taxon>Bacteria</taxon>
        <taxon>Thermotogati</taxon>
        <taxon>Deinococcota</taxon>
        <taxon>Deinococci</taxon>
        <taxon>Thermales</taxon>
        <taxon>Thermaceae</taxon>
        <taxon>Thermus</taxon>
    </lineage>
</organism>
<dbReference type="InterPro" id="IPR008538">
    <property type="entry name" value="Uma2"/>
</dbReference>
<dbReference type="InterPro" id="IPR012296">
    <property type="entry name" value="Nuclease_put_TT1808"/>
</dbReference>